<dbReference type="GeneID" id="17280516"/>
<reference evidence="2" key="1">
    <citation type="journal article" date="2013" name="Nature">
        <title>Pan genome of the phytoplankton Emiliania underpins its global distribution.</title>
        <authorList>
            <person name="Read B.A."/>
            <person name="Kegel J."/>
            <person name="Klute M.J."/>
            <person name="Kuo A."/>
            <person name="Lefebvre S.C."/>
            <person name="Maumus F."/>
            <person name="Mayer C."/>
            <person name="Miller J."/>
            <person name="Monier A."/>
            <person name="Salamov A."/>
            <person name="Young J."/>
            <person name="Aguilar M."/>
            <person name="Claverie J.M."/>
            <person name="Frickenhaus S."/>
            <person name="Gonzalez K."/>
            <person name="Herman E.K."/>
            <person name="Lin Y.C."/>
            <person name="Napier J."/>
            <person name="Ogata H."/>
            <person name="Sarno A.F."/>
            <person name="Shmutz J."/>
            <person name="Schroeder D."/>
            <person name="de Vargas C."/>
            <person name="Verret F."/>
            <person name="von Dassow P."/>
            <person name="Valentin K."/>
            <person name="Van de Peer Y."/>
            <person name="Wheeler G."/>
            <person name="Dacks J.B."/>
            <person name="Delwiche C.F."/>
            <person name="Dyhrman S.T."/>
            <person name="Glockner G."/>
            <person name="John U."/>
            <person name="Richards T."/>
            <person name="Worden A.Z."/>
            <person name="Zhang X."/>
            <person name="Grigoriev I.V."/>
            <person name="Allen A.E."/>
            <person name="Bidle K."/>
            <person name="Borodovsky M."/>
            <person name="Bowler C."/>
            <person name="Brownlee C."/>
            <person name="Cock J.M."/>
            <person name="Elias M."/>
            <person name="Gladyshev V.N."/>
            <person name="Groth M."/>
            <person name="Guda C."/>
            <person name="Hadaegh A."/>
            <person name="Iglesias-Rodriguez M.D."/>
            <person name="Jenkins J."/>
            <person name="Jones B.M."/>
            <person name="Lawson T."/>
            <person name="Leese F."/>
            <person name="Lindquist E."/>
            <person name="Lobanov A."/>
            <person name="Lomsadze A."/>
            <person name="Malik S.B."/>
            <person name="Marsh M.E."/>
            <person name="Mackinder L."/>
            <person name="Mock T."/>
            <person name="Mueller-Roeber B."/>
            <person name="Pagarete A."/>
            <person name="Parker M."/>
            <person name="Probert I."/>
            <person name="Quesneville H."/>
            <person name="Raines C."/>
            <person name="Rensing S.A."/>
            <person name="Riano-Pachon D.M."/>
            <person name="Richier S."/>
            <person name="Rokitta S."/>
            <person name="Shiraiwa Y."/>
            <person name="Soanes D.M."/>
            <person name="van der Giezen M."/>
            <person name="Wahlund T.M."/>
            <person name="Williams B."/>
            <person name="Wilson W."/>
            <person name="Wolfe G."/>
            <person name="Wurch L.L."/>
        </authorList>
    </citation>
    <scope>NUCLEOTIDE SEQUENCE</scope>
</reference>
<dbReference type="eggNOG" id="ENOG502SYQW">
    <property type="taxonomic scope" value="Eukaryota"/>
</dbReference>
<evidence type="ECO:0008006" key="3">
    <source>
        <dbReference type="Google" id="ProtNLM"/>
    </source>
</evidence>
<keyword evidence="2" id="KW-1185">Reference proteome</keyword>
<proteinExistence type="predicted"/>
<name>A0A0D3KHL3_EMIH1</name>
<evidence type="ECO:0000313" key="2">
    <source>
        <dbReference type="Proteomes" id="UP000013827"/>
    </source>
</evidence>
<accession>A0A0D3KHL3</accession>
<organism evidence="1 2">
    <name type="scientific">Emiliania huxleyi (strain CCMP1516)</name>
    <dbReference type="NCBI Taxonomy" id="280463"/>
    <lineage>
        <taxon>Eukaryota</taxon>
        <taxon>Haptista</taxon>
        <taxon>Haptophyta</taxon>
        <taxon>Prymnesiophyceae</taxon>
        <taxon>Isochrysidales</taxon>
        <taxon>Noelaerhabdaceae</taxon>
        <taxon>Emiliania</taxon>
    </lineage>
</organism>
<reference evidence="1" key="2">
    <citation type="submission" date="2024-10" db="UniProtKB">
        <authorList>
            <consortium name="EnsemblProtists"/>
        </authorList>
    </citation>
    <scope>IDENTIFICATION</scope>
</reference>
<dbReference type="Proteomes" id="UP000013827">
    <property type="component" value="Unassembled WGS sequence"/>
</dbReference>
<dbReference type="EnsemblProtists" id="EOD35248">
    <property type="protein sequence ID" value="EOD35248"/>
    <property type="gene ID" value="EMIHUDRAFT_110792"/>
</dbReference>
<dbReference type="KEGG" id="ehx:EMIHUDRAFT_110792"/>
<dbReference type="PaxDb" id="2903-EOD35248"/>
<sequence length="321" mass="35973">MDDRAETQRIEERLPQGTDEWLARPRLSTTSRGTITPVAILQPLSAPVGDVVMYTGPLQPMGQLHGIGREFGVGTQPLPACVVREAGEGAITEDERRGDVGPTRANKTRRMDRRLTHWQCIYCRRETRNDARATRCWNCDGEKEQLRDADSEGREAARRGQHHMHWETQQLEQYTGAASYLRKEECMLGVMESYYVVQTGARVSVFDEVKRSLMTGADVAHFFNAIGRKAAVGVPGETTFPMGGYFNEFRREGMTVDLVRELRTAVKFAIVAAGGDVTAITKNARTFSEWYSHLMLLMGRELASFSIKNSAFSTTISRSRG</sequence>
<dbReference type="AlphaFoldDB" id="A0A0D3KHL3"/>
<dbReference type="RefSeq" id="XP_005787677.1">
    <property type="nucleotide sequence ID" value="XM_005787620.1"/>
</dbReference>
<dbReference type="HOGENOM" id="CLU_075191_0_0_1"/>
<protein>
    <recommendedName>
        <fullName evidence="3">RanBP2-type domain-containing protein</fullName>
    </recommendedName>
</protein>
<evidence type="ECO:0000313" key="1">
    <source>
        <dbReference type="EnsemblProtists" id="EOD35248"/>
    </source>
</evidence>